<comment type="similarity">
    <text evidence="1 2">Belongs to the UPF0178 family.</text>
</comment>
<proteinExistence type="inferred from homology"/>
<gene>
    <name evidence="3" type="ORF">IMCC12053_1612</name>
</gene>
<organism evidence="3 4">
    <name type="scientific">Celeribacter marinus</name>
    <dbReference type="NCBI Taxonomy" id="1397108"/>
    <lineage>
        <taxon>Bacteria</taxon>
        <taxon>Pseudomonadati</taxon>
        <taxon>Pseudomonadota</taxon>
        <taxon>Alphaproteobacteria</taxon>
        <taxon>Rhodobacterales</taxon>
        <taxon>Roseobacteraceae</taxon>
        <taxon>Celeribacter</taxon>
    </lineage>
</organism>
<dbReference type="InterPro" id="IPR003791">
    <property type="entry name" value="UPF0178"/>
</dbReference>
<reference evidence="3 4" key="1">
    <citation type="submission" date="2015-05" db="EMBL/GenBank/DDBJ databases">
        <authorList>
            <person name="Wang D.B."/>
            <person name="Wang M."/>
        </authorList>
    </citation>
    <scope>NUCLEOTIDE SEQUENCE [LARGE SCALE GENOMIC DNA]</scope>
    <source>
        <strain evidence="3 4">IMCC 12053</strain>
    </source>
</reference>
<dbReference type="PANTHER" id="PTHR35146">
    <property type="entry name" value="UPF0178 PROTEIN YAII"/>
    <property type="match status" value="1"/>
</dbReference>
<dbReference type="PANTHER" id="PTHR35146:SF1">
    <property type="entry name" value="UPF0178 PROTEIN YAII"/>
    <property type="match status" value="1"/>
</dbReference>
<dbReference type="RefSeq" id="WP_062217663.1">
    <property type="nucleotide sequence ID" value="NZ_CP012023.1"/>
</dbReference>
<accession>A0A0P0ABE7</accession>
<evidence type="ECO:0000313" key="4">
    <source>
        <dbReference type="Proteomes" id="UP000064920"/>
    </source>
</evidence>
<keyword evidence="4" id="KW-1185">Reference proteome</keyword>
<name>A0A0P0ABE7_9RHOB</name>
<dbReference type="OrthoDB" id="9798918at2"/>
<dbReference type="PATRIC" id="fig|1397108.4.peg.1645"/>
<dbReference type="STRING" id="1397108.IMCC12053_1612"/>
<dbReference type="EMBL" id="CP012023">
    <property type="protein sequence ID" value="ALI55559.1"/>
    <property type="molecule type" value="Genomic_DNA"/>
</dbReference>
<evidence type="ECO:0000313" key="3">
    <source>
        <dbReference type="EMBL" id="ALI55559.1"/>
    </source>
</evidence>
<dbReference type="AlphaFoldDB" id="A0A0P0ABE7"/>
<dbReference type="KEGG" id="cmar:IMCC12053_1612"/>
<dbReference type="HAMAP" id="MF_00489">
    <property type="entry name" value="UPF0178"/>
    <property type="match status" value="1"/>
</dbReference>
<sequence length="152" mass="16186">MTKIYVDADACPVKDEAEKVATRHKIPCLFVCNGGLRPSPNPFVEMIFVPDGPDVADMWIADRAGSGDVVVTGDIPLAAKVVAAGARVIKHNGEALTKANIGNVLATRDLMADLRAADPFRQGGGKPFSKADRSRFLDGLDRAIQSAKRDIA</sequence>
<dbReference type="NCBIfam" id="NF001095">
    <property type="entry name" value="PRK00124.1"/>
    <property type="match status" value="1"/>
</dbReference>
<protein>
    <recommendedName>
        <fullName evidence="2">UPF0178 protein IMCC12053_1612</fullName>
    </recommendedName>
</protein>
<evidence type="ECO:0000256" key="1">
    <source>
        <dbReference type="ARBA" id="ARBA00008522"/>
    </source>
</evidence>
<evidence type="ECO:0000256" key="2">
    <source>
        <dbReference type="HAMAP-Rule" id="MF_00489"/>
    </source>
</evidence>
<dbReference type="Proteomes" id="UP000064920">
    <property type="component" value="Chromosome"/>
</dbReference>
<dbReference type="Pfam" id="PF02639">
    <property type="entry name" value="DUF188"/>
    <property type="match status" value="1"/>
</dbReference>